<evidence type="ECO:0000259" key="8">
    <source>
        <dbReference type="Pfam" id="PF02687"/>
    </source>
</evidence>
<dbReference type="InterPro" id="IPR050250">
    <property type="entry name" value="Macrolide_Exporter_MacB"/>
</dbReference>
<feature type="transmembrane region" description="Helical" evidence="7">
    <location>
        <begin position="33"/>
        <end position="53"/>
    </location>
</feature>
<dbReference type="RefSeq" id="WP_067227651.1">
    <property type="nucleotide sequence ID" value="NZ_CP014145.1"/>
</dbReference>
<dbReference type="Proteomes" id="UP000058305">
    <property type="component" value="Chromosome"/>
</dbReference>
<keyword evidence="5 7" id="KW-0472">Membrane</keyword>
<evidence type="ECO:0000313" key="10">
    <source>
        <dbReference type="EMBL" id="AMB58808.1"/>
    </source>
</evidence>
<dbReference type="PANTHER" id="PTHR30572:SF4">
    <property type="entry name" value="ABC TRANSPORTER PERMEASE YTRF"/>
    <property type="match status" value="1"/>
</dbReference>
<comment type="subcellular location">
    <subcellularLocation>
        <location evidence="1">Cell membrane</location>
        <topology evidence="1">Multi-pass membrane protein</topology>
    </subcellularLocation>
</comment>
<keyword evidence="11" id="KW-1185">Reference proteome</keyword>
<dbReference type="GO" id="GO:0005886">
    <property type="term" value="C:plasma membrane"/>
    <property type="evidence" value="ECO:0007669"/>
    <property type="project" value="UniProtKB-SubCell"/>
</dbReference>
<accession>A0A0X8E2E4</accession>
<gene>
    <name evidence="10" type="ORF">AWU67_07960</name>
</gene>
<dbReference type="GO" id="GO:0022857">
    <property type="term" value="F:transmembrane transporter activity"/>
    <property type="evidence" value="ECO:0007669"/>
    <property type="project" value="TreeGrafter"/>
</dbReference>
<dbReference type="PANTHER" id="PTHR30572">
    <property type="entry name" value="MEMBRANE COMPONENT OF TRANSPORTER-RELATED"/>
    <property type="match status" value="1"/>
</dbReference>
<dbReference type="OrthoDB" id="9780560at2"/>
<dbReference type="Pfam" id="PF02687">
    <property type="entry name" value="FtsX"/>
    <property type="match status" value="1"/>
</dbReference>
<dbReference type="Pfam" id="PF12704">
    <property type="entry name" value="MacB_PCD"/>
    <property type="match status" value="1"/>
</dbReference>
<proteinExistence type="inferred from homology"/>
<evidence type="ECO:0000256" key="4">
    <source>
        <dbReference type="ARBA" id="ARBA00022989"/>
    </source>
</evidence>
<feature type="transmembrane region" description="Helical" evidence="7">
    <location>
        <begin position="360"/>
        <end position="384"/>
    </location>
</feature>
<feature type="domain" description="MacB-like periplasmic core" evidence="9">
    <location>
        <begin position="34"/>
        <end position="210"/>
    </location>
</feature>
<evidence type="ECO:0000259" key="9">
    <source>
        <dbReference type="Pfam" id="PF12704"/>
    </source>
</evidence>
<reference evidence="10 11" key="1">
    <citation type="journal article" date="2016" name="J. Biotechnol.">
        <title>First complete genome sequence of a species in the genus Microterricola, an extremophilic cold active enzyme producing bacterial strain ERGS5:02 isolated from Sikkim Himalaya.</title>
        <authorList>
            <person name="Himanshu"/>
            <person name="Swarnkar M.K."/>
            <person name="Singh D."/>
            <person name="Kumar R."/>
        </authorList>
    </citation>
    <scope>NUCLEOTIDE SEQUENCE [LARGE SCALE GENOMIC DNA]</scope>
    <source>
        <strain evidence="10 11">ERGS5:02</strain>
    </source>
</reference>
<evidence type="ECO:0000256" key="3">
    <source>
        <dbReference type="ARBA" id="ARBA00022692"/>
    </source>
</evidence>
<feature type="transmembrane region" description="Helical" evidence="7">
    <location>
        <begin position="324"/>
        <end position="348"/>
    </location>
</feature>
<protein>
    <submittedName>
        <fullName evidence="10">ABC transporter permease</fullName>
    </submittedName>
</protein>
<organism evidence="10 11">
    <name type="scientific">Microterricola viridarii</name>
    <dbReference type="NCBI Taxonomy" id="412690"/>
    <lineage>
        <taxon>Bacteria</taxon>
        <taxon>Bacillati</taxon>
        <taxon>Actinomycetota</taxon>
        <taxon>Actinomycetes</taxon>
        <taxon>Micrococcales</taxon>
        <taxon>Microbacteriaceae</taxon>
        <taxon>Microterricola</taxon>
    </lineage>
</organism>
<comment type="similarity">
    <text evidence="6">Belongs to the ABC-4 integral membrane protein family.</text>
</comment>
<feature type="domain" description="ABC3 transporter permease C-terminal" evidence="8">
    <location>
        <begin position="283"/>
        <end position="394"/>
    </location>
</feature>
<sequence>MSGRSTLNQRSRLRTGDLLALGFHGLRARPLRAILSSLGIAIGIAAMISVIGISTSSQALIKDKLSELGTNLLTVTAGSDLLGQDAPLPADSLAAIRRIEGVQHASSTATLTDIFVFRNAELDRGRTGGLSVAAADLDLLEASGASVLAGSWLNEATAQFPTVVLGRTSAERLGIQTPGSQIWLGEQTFTVVGILDASPLAPELDSMALIGEPIAATLFGYTGNPTMIYERSDEDRVAAVRTLLPPTISPESPSEVKVSRPSDALAAKNTVDQAFTGLLVGVGSIALLVGGIGVANTMVISVLERRREIGLRRSLGATRRHIRLQFLFEAMLLAAYGGLAGTALGWLITAITARSNGWIVAIPGEVLVAGVAVTIVVGAIAGVLPAVRAAKTSPTAALSS</sequence>
<keyword evidence="2" id="KW-1003">Cell membrane</keyword>
<reference evidence="11" key="2">
    <citation type="submission" date="2016-01" db="EMBL/GenBank/DDBJ databases">
        <title>First complete genome sequence of a species in the genus Microterricola, an extremophilic cold active enzyme producing strain ERGS5:02 isolated from Sikkim Himalaya.</title>
        <authorList>
            <person name="Kumar R."/>
            <person name="Singh D."/>
            <person name="Swarnkar M.K."/>
        </authorList>
    </citation>
    <scope>NUCLEOTIDE SEQUENCE [LARGE SCALE GENOMIC DNA]</scope>
    <source>
        <strain evidence="11">ERGS5:02</strain>
    </source>
</reference>
<name>A0A0X8E2E4_9MICO</name>
<evidence type="ECO:0000313" key="11">
    <source>
        <dbReference type="Proteomes" id="UP000058305"/>
    </source>
</evidence>
<evidence type="ECO:0000256" key="6">
    <source>
        <dbReference type="ARBA" id="ARBA00038076"/>
    </source>
</evidence>
<dbReference type="EMBL" id="CP014145">
    <property type="protein sequence ID" value="AMB58808.1"/>
    <property type="molecule type" value="Genomic_DNA"/>
</dbReference>
<evidence type="ECO:0000256" key="2">
    <source>
        <dbReference type="ARBA" id="ARBA00022475"/>
    </source>
</evidence>
<feature type="transmembrane region" description="Helical" evidence="7">
    <location>
        <begin position="278"/>
        <end position="303"/>
    </location>
</feature>
<dbReference type="InterPro" id="IPR025857">
    <property type="entry name" value="MacB_PCD"/>
</dbReference>
<evidence type="ECO:0000256" key="5">
    <source>
        <dbReference type="ARBA" id="ARBA00023136"/>
    </source>
</evidence>
<dbReference type="AlphaFoldDB" id="A0A0X8E2E4"/>
<dbReference type="KEGG" id="mvd:AWU67_07960"/>
<keyword evidence="3 7" id="KW-0812">Transmembrane</keyword>
<evidence type="ECO:0000256" key="7">
    <source>
        <dbReference type="SAM" id="Phobius"/>
    </source>
</evidence>
<dbReference type="InterPro" id="IPR003838">
    <property type="entry name" value="ABC3_permease_C"/>
</dbReference>
<keyword evidence="4 7" id="KW-1133">Transmembrane helix</keyword>
<evidence type="ECO:0000256" key="1">
    <source>
        <dbReference type="ARBA" id="ARBA00004651"/>
    </source>
</evidence>